<feature type="transmembrane region" description="Helical" evidence="5">
    <location>
        <begin position="108"/>
        <end position="130"/>
    </location>
</feature>
<reference evidence="6 7" key="1">
    <citation type="submission" date="2024-01" db="EMBL/GenBank/DDBJ databases">
        <title>The genome of the rayed Mediterranean limpet Patella caerulea (Linnaeus, 1758).</title>
        <authorList>
            <person name="Anh-Thu Weber A."/>
            <person name="Halstead-Nussloch G."/>
        </authorList>
    </citation>
    <scope>NUCLEOTIDE SEQUENCE [LARGE SCALE GENOMIC DNA]</scope>
    <source>
        <strain evidence="6">AATW-2023a</strain>
        <tissue evidence="6">Whole specimen</tissue>
    </source>
</reference>
<name>A0AAN8K006_PATCE</name>
<comment type="similarity">
    <text evidence="1">Belongs to the gamma-glutamyltransferase family.</text>
</comment>
<feature type="binding site" evidence="4">
    <location>
        <begin position="439"/>
        <end position="441"/>
    </location>
    <ligand>
        <name>L-glutamate</name>
        <dbReference type="ChEBI" id="CHEBI:29985"/>
    </ligand>
</feature>
<dbReference type="NCBIfam" id="TIGR00066">
    <property type="entry name" value="g_glut_trans"/>
    <property type="match status" value="1"/>
</dbReference>
<feature type="binding site" evidence="4">
    <location>
        <position position="514"/>
    </location>
    <ligand>
        <name>L-glutamate</name>
        <dbReference type="ChEBI" id="CHEBI:29985"/>
    </ligand>
</feature>
<feature type="transmembrane region" description="Helical" evidence="5">
    <location>
        <begin position="20"/>
        <end position="43"/>
    </location>
</feature>
<keyword evidence="5" id="KW-0812">Transmembrane</keyword>
<dbReference type="Proteomes" id="UP001347796">
    <property type="component" value="Unassembled WGS sequence"/>
</dbReference>
<keyword evidence="5" id="KW-1133">Transmembrane helix</keyword>
<feature type="binding site" evidence="4">
    <location>
        <position position="463"/>
    </location>
    <ligand>
        <name>L-glutamate</name>
        <dbReference type="ChEBI" id="CHEBI:29985"/>
    </ligand>
</feature>
<dbReference type="PROSITE" id="PS00462">
    <property type="entry name" value="G_GLU_TRANSPEPTIDASE"/>
    <property type="match status" value="1"/>
</dbReference>
<dbReference type="AlphaFoldDB" id="A0AAN8K006"/>
<dbReference type="PANTHER" id="PTHR11686">
    <property type="entry name" value="GAMMA GLUTAMYL TRANSPEPTIDASE"/>
    <property type="match status" value="1"/>
</dbReference>
<dbReference type="Gene3D" id="3.60.20.40">
    <property type="match status" value="1"/>
</dbReference>
<dbReference type="InterPro" id="IPR043137">
    <property type="entry name" value="GGT_ssub_C"/>
</dbReference>
<evidence type="ECO:0000256" key="5">
    <source>
        <dbReference type="SAM" id="Phobius"/>
    </source>
</evidence>
<evidence type="ECO:0000256" key="2">
    <source>
        <dbReference type="ARBA" id="ARBA00084097"/>
    </source>
</evidence>
<evidence type="ECO:0000256" key="4">
    <source>
        <dbReference type="PIRSR" id="PIRSR600101-2"/>
    </source>
</evidence>
<dbReference type="PRINTS" id="PR01210">
    <property type="entry name" value="GGTRANSPTASE"/>
</dbReference>
<keyword evidence="2" id="KW-1199">Hemostasis impairing toxin</keyword>
<evidence type="ECO:0000256" key="1">
    <source>
        <dbReference type="ARBA" id="ARBA00009381"/>
    </source>
</evidence>
<comment type="caution">
    <text evidence="6">The sequence shown here is derived from an EMBL/GenBank/DDBJ whole genome shotgun (WGS) entry which is preliminary data.</text>
</comment>
<dbReference type="InterPro" id="IPR000101">
    <property type="entry name" value="GGT_peptidase"/>
</dbReference>
<feature type="binding site" evidence="4">
    <location>
        <begin position="491"/>
        <end position="492"/>
    </location>
    <ligand>
        <name>L-glutamate</name>
        <dbReference type="ChEBI" id="CHEBI:29985"/>
    </ligand>
</feature>
<sequence>MQKEAYNMDGTFKSSSNRKVIFAIVGGCLIIAVGLAIGLGVGLRTQEHGPNPVTNGQSGTQCPPKEEPVVTSTEGVYRYASVATDSEVCSKIGSDMILVHNGTAVDGALAALICTGVVAAHSMGIGGGFFMTLYDRKTRTVNAVDAREIAPLFATEDMYVDGKASSTLGGSAVAVPGELKGYEEVHRDYGRLEWRTLFQPTIELCENGVPVTRALHRALAGKTDTLASDPNFSMYYPNGKPVKEGDKVKLPKLAETFKIIAEKGSSAFYVGELAPLIVEDIKDKGGNITLTDLLNYSVVKKRPVTITLKDGLSVYSVPPPSSGAVYEYILNILDGYNFTSNDMSTDSKTILTQHRIIEAMKFAYAKRTNLGDENFVNVSDLVKNMTSNEFGDSIRQQIDDTRTFDTMYYGPTFYDENKVGTSHISAIDKDGNAVSVTSTINLHFGSKVKGARTGIIFNNEMDDFSTPNLTNAFGIQPSPANFIKPLKRPLSSMCPAIIIDNKGKVVLIPGASGGTKITSSTALVSLYALRLGLTLQEAVDFKRVHHQLLPKEVQIEMGFPQVYLDGLKALGHKTTFYNPGSSVVQVIQVKEKMLHAVSDERKGGKPAGY</sequence>
<keyword evidence="2" id="KW-0800">Toxin</keyword>
<evidence type="ECO:0000313" key="7">
    <source>
        <dbReference type="Proteomes" id="UP001347796"/>
    </source>
</evidence>
<evidence type="ECO:0000256" key="3">
    <source>
        <dbReference type="PIRSR" id="PIRSR600101-1"/>
    </source>
</evidence>
<dbReference type="Pfam" id="PF01019">
    <property type="entry name" value="G_glu_transpept"/>
    <property type="match status" value="1"/>
</dbReference>
<dbReference type="GO" id="GO:0005886">
    <property type="term" value="C:plasma membrane"/>
    <property type="evidence" value="ECO:0007669"/>
    <property type="project" value="TreeGrafter"/>
</dbReference>
<dbReference type="InterPro" id="IPR043138">
    <property type="entry name" value="GGT_lsub"/>
</dbReference>
<feature type="active site" description="Nucleophile" evidence="3">
    <location>
        <position position="421"/>
    </location>
</feature>
<dbReference type="EMBL" id="JAZGQO010000002">
    <property type="protein sequence ID" value="KAK6189878.1"/>
    <property type="molecule type" value="Genomic_DNA"/>
</dbReference>
<gene>
    <name evidence="6" type="ORF">SNE40_001853</name>
</gene>
<proteinExistence type="inferred from homology"/>
<dbReference type="SUPFAM" id="SSF56235">
    <property type="entry name" value="N-terminal nucleophile aminohydrolases (Ntn hydrolases)"/>
    <property type="match status" value="1"/>
</dbReference>
<dbReference type="GO" id="GO:0036374">
    <property type="term" value="F:glutathione hydrolase activity"/>
    <property type="evidence" value="ECO:0007669"/>
    <property type="project" value="InterPro"/>
</dbReference>
<keyword evidence="5" id="KW-0472">Membrane</keyword>
<organism evidence="6 7">
    <name type="scientific">Patella caerulea</name>
    <name type="common">Rayed Mediterranean limpet</name>
    <dbReference type="NCBI Taxonomy" id="87958"/>
    <lineage>
        <taxon>Eukaryota</taxon>
        <taxon>Metazoa</taxon>
        <taxon>Spiralia</taxon>
        <taxon>Lophotrochozoa</taxon>
        <taxon>Mollusca</taxon>
        <taxon>Gastropoda</taxon>
        <taxon>Patellogastropoda</taxon>
        <taxon>Patelloidea</taxon>
        <taxon>Patellidae</taxon>
        <taxon>Patella</taxon>
    </lineage>
</organism>
<keyword evidence="7" id="KW-1185">Reference proteome</keyword>
<dbReference type="InterPro" id="IPR055262">
    <property type="entry name" value="GGT_CS"/>
</dbReference>
<dbReference type="FunFam" id="3.60.20.40:FF:000001">
    <property type="entry name" value="Gamma-glutamyltranspeptidase 1"/>
    <property type="match status" value="1"/>
</dbReference>
<dbReference type="InterPro" id="IPR029055">
    <property type="entry name" value="Ntn_hydrolases_N"/>
</dbReference>
<dbReference type="GO" id="GO:0006751">
    <property type="term" value="P:glutathione catabolic process"/>
    <property type="evidence" value="ECO:0007669"/>
    <property type="project" value="InterPro"/>
</dbReference>
<accession>A0AAN8K006</accession>
<dbReference type="PANTHER" id="PTHR11686:SF9">
    <property type="entry name" value="RE13973P"/>
    <property type="match status" value="1"/>
</dbReference>
<evidence type="ECO:0000313" key="6">
    <source>
        <dbReference type="EMBL" id="KAK6189878.1"/>
    </source>
</evidence>
<dbReference type="FunFam" id="1.10.246.130:FF:000002">
    <property type="entry name" value="glutathione hydrolase 1 proenzyme"/>
    <property type="match status" value="1"/>
</dbReference>
<feature type="binding site" evidence="4">
    <location>
        <position position="147"/>
    </location>
    <ligand>
        <name>L-glutamate</name>
        <dbReference type="ChEBI" id="CHEBI:29985"/>
    </ligand>
</feature>
<keyword evidence="2" id="KW-1202">Platelet aggregation activating toxin</keyword>
<protein>
    <submittedName>
        <fullName evidence="6">Uncharacterized protein</fullName>
    </submittedName>
</protein>
<dbReference type="Gene3D" id="1.10.246.130">
    <property type="match status" value="1"/>
</dbReference>